<feature type="chain" id="PRO_5020484911" evidence="1">
    <location>
        <begin position="20"/>
        <end position="867"/>
    </location>
</feature>
<organism evidence="3 4">
    <name type="scientific">Niastella caeni</name>
    <dbReference type="NCBI Taxonomy" id="2569763"/>
    <lineage>
        <taxon>Bacteria</taxon>
        <taxon>Pseudomonadati</taxon>
        <taxon>Bacteroidota</taxon>
        <taxon>Chitinophagia</taxon>
        <taxon>Chitinophagales</taxon>
        <taxon>Chitinophagaceae</taxon>
        <taxon>Niastella</taxon>
    </lineage>
</organism>
<dbReference type="InterPro" id="IPR000601">
    <property type="entry name" value="PKD_dom"/>
</dbReference>
<name>A0A4S8HPW3_9BACT</name>
<evidence type="ECO:0000256" key="1">
    <source>
        <dbReference type="SAM" id="SignalP"/>
    </source>
</evidence>
<dbReference type="SMART" id="SM00089">
    <property type="entry name" value="PKD"/>
    <property type="match status" value="2"/>
</dbReference>
<dbReference type="Pfam" id="PF18911">
    <property type="entry name" value="PKD_4"/>
    <property type="match status" value="1"/>
</dbReference>
<dbReference type="CDD" id="cd00146">
    <property type="entry name" value="PKD"/>
    <property type="match status" value="1"/>
</dbReference>
<dbReference type="Gene3D" id="2.60.40.10">
    <property type="entry name" value="Immunoglobulins"/>
    <property type="match status" value="2"/>
</dbReference>
<comment type="caution">
    <text evidence="3">The sequence shown here is derived from an EMBL/GenBank/DDBJ whole genome shotgun (WGS) entry which is preliminary data.</text>
</comment>
<evidence type="ECO:0000313" key="4">
    <source>
        <dbReference type="Proteomes" id="UP000306918"/>
    </source>
</evidence>
<dbReference type="PROSITE" id="PS50093">
    <property type="entry name" value="PKD"/>
    <property type="match status" value="1"/>
</dbReference>
<dbReference type="AlphaFoldDB" id="A0A4S8HPW3"/>
<evidence type="ECO:0000259" key="2">
    <source>
        <dbReference type="PROSITE" id="PS50093"/>
    </source>
</evidence>
<feature type="signal peptide" evidence="1">
    <location>
        <begin position="1"/>
        <end position="19"/>
    </location>
</feature>
<keyword evidence="4" id="KW-1185">Reference proteome</keyword>
<dbReference type="EMBL" id="STFF01000005">
    <property type="protein sequence ID" value="THU36851.1"/>
    <property type="molecule type" value="Genomic_DNA"/>
</dbReference>
<dbReference type="Pfam" id="PF13585">
    <property type="entry name" value="CHU_C"/>
    <property type="match status" value="1"/>
</dbReference>
<keyword evidence="1" id="KW-0732">Signal</keyword>
<protein>
    <submittedName>
        <fullName evidence="3">T9SS type B sorting domain-containing protein</fullName>
    </submittedName>
</protein>
<feature type="domain" description="PKD" evidence="2">
    <location>
        <begin position="411"/>
        <end position="462"/>
    </location>
</feature>
<accession>A0A4S8HPW3</accession>
<evidence type="ECO:0000313" key="3">
    <source>
        <dbReference type="EMBL" id="THU36851.1"/>
    </source>
</evidence>
<dbReference type="InterPro" id="IPR026341">
    <property type="entry name" value="T9SS_type_B"/>
</dbReference>
<dbReference type="InterPro" id="IPR013783">
    <property type="entry name" value="Ig-like_fold"/>
</dbReference>
<dbReference type="InterPro" id="IPR035986">
    <property type="entry name" value="PKD_dom_sf"/>
</dbReference>
<dbReference type="OrthoDB" id="1490014at2"/>
<dbReference type="InterPro" id="IPR022409">
    <property type="entry name" value="PKD/Chitinase_dom"/>
</dbReference>
<reference evidence="3 4" key="1">
    <citation type="submission" date="2019-04" db="EMBL/GenBank/DDBJ databases">
        <title>Niastella caeni sp. nov., isolated from activated sludge.</title>
        <authorList>
            <person name="Sheng M."/>
        </authorList>
    </citation>
    <scope>NUCLEOTIDE SEQUENCE [LARGE SCALE GENOMIC DNA]</scope>
    <source>
        <strain evidence="3 4">HX-2-15</strain>
    </source>
</reference>
<dbReference type="RefSeq" id="WP_136578527.1">
    <property type="nucleotide sequence ID" value="NZ_STFF01000005.1"/>
</dbReference>
<sequence length="867" mass="93665">MKKAVIGWMLMCMLFTARADHITGGEMNYTFVGINNGLYTYQVTAKLFMDCYSNRRLPNPAYFGIFNRGTGAHIMDLSIPMARQDRLLLSNPSPCITNPPNVCYDIGLYNFTVNLPPVAEGYLIVIQAVYRVQGISNLTPGYGNIGVTYTGEIPGTATEASGPQNNSARFTGDDMVVICANNSFSYSFAAEDRDKDQLRYSFTNAYIGGSGGGGTNFPPAPPPYASVPYGSNYGPDAPLGRNVKINPTTGLITGIAPSDGIYVVTVQVEEIRNGVVIATQRKDLQIRITACTIASASMPPEYMLCKNTQTITLTNLSTSPLITSTNWELFDSKGVSVYNSNNTTTSYTFPDTGLYTIKLVINRNQQCSDSATSLAYVYPGFVPDFIVNGICFKKPTQFFDASTTSYGLVNSWDWNFGDGTGNDVSALPSPTYSYVSMGLKTVRLVATNTKGCRDTTYKNITIVDKPPLSLAFRDTLICVPDAVQLKAIGNGIFSWTPGTAMVNGNTANPTVTPGTTTTYTVHLDDNGCLNHDSVKVRVVDHVTLKAMNDTTICQSDTIGLRLQSDGLKYSWIPTSQVMNPTDPNPKVVTRFTTSYQVTASIGSCTATDQVIVTTVPYPVANAGADTTICFGTHARLNGSTEANAFAWLPASTLSNLKILDPVASPATSTAYVLSANDNRGCPKPGYDTIVVTVLPDINAYAGRDTAVITGQLLQLQATGGLNYQWIPSIGLSNPGIANPVANYPTPSTGISYKVLVYNDAGCVDSAYIKVKVFKTMPSVFVPNAFTPNRDGRNDLLRPVAVGMTRIDYFQIFNRWGQLVFSTTTNEHGWDGTIAGKLQPSGTYVWLVKAVDYTGAPYVRRGTLVLLR</sequence>
<dbReference type="NCBIfam" id="TIGR04131">
    <property type="entry name" value="Bac_Flav_CTERM"/>
    <property type="match status" value="1"/>
</dbReference>
<dbReference type="SUPFAM" id="SSF49299">
    <property type="entry name" value="PKD domain"/>
    <property type="match status" value="2"/>
</dbReference>
<gene>
    <name evidence="3" type="ORF">FAM09_17960</name>
</gene>
<dbReference type="Proteomes" id="UP000306918">
    <property type="component" value="Unassembled WGS sequence"/>
</dbReference>
<proteinExistence type="predicted"/>